<proteinExistence type="predicted"/>
<reference evidence="1 2" key="1">
    <citation type="submission" date="2020-03" db="EMBL/GenBank/DDBJ databases">
        <authorList>
            <person name="Sun Q."/>
        </authorList>
    </citation>
    <scope>NUCLEOTIDE SEQUENCE [LARGE SCALE GENOMIC DNA]</scope>
    <source>
        <strain evidence="1 2">KACC 21451</strain>
    </source>
</reference>
<comment type="caution">
    <text evidence="1">The sequence shown here is derived from an EMBL/GenBank/DDBJ whole genome shotgun (WGS) entry which is preliminary data.</text>
</comment>
<dbReference type="Proteomes" id="UP000587942">
    <property type="component" value="Unassembled WGS sequence"/>
</dbReference>
<name>A0A846TNU5_9BACI</name>
<organism evidence="1 2">
    <name type="scientific">Mesobacillus selenatarsenatis</name>
    <dbReference type="NCBI Taxonomy" id="388741"/>
    <lineage>
        <taxon>Bacteria</taxon>
        <taxon>Bacillati</taxon>
        <taxon>Bacillota</taxon>
        <taxon>Bacilli</taxon>
        <taxon>Bacillales</taxon>
        <taxon>Bacillaceae</taxon>
        <taxon>Mesobacillus</taxon>
    </lineage>
</organism>
<evidence type="ECO:0000313" key="2">
    <source>
        <dbReference type="Proteomes" id="UP000587942"/>
    </source>
</evidence>
<sequence length="54" mass="6663">MTEDFIGDNFILLGIFYFYWRKKFFIGDFPKFIGELEKTPDFYQFNKKQEQFSS</sequence>
<accession>A0A846TNU5</accession>
<dbReference type="EMBL" id="JAAVUM010000001">
    <property type="protein sequence ID" value="NKE04101.1"/>
    <property type="molecule type" value="Genomic_DNA"/>
</dbReference>
<protein>
    <submittedName>
        <fullName evidence="1">Uncharacterized protein</fullName>
    </submittedName>
</protein>
<evidence type="ECO:0000313" key="1">
    <source>
        <dbReference type="EMBL" id="NKE04101.1"/>
    </source>
</evidence>
<dbReference type="AlphaFoldDB" id="A0A846TNU5"/>
<gene>
    <name evidence="1" type="ORF">GWK17_01200</name>
</gene>